<reference evidence="1 2" key="1">
    <citation type="submission" date="2016-10" db="EMBL/GenBank/DDBJ databases">
        <authorList>
            <person name="de Groot N.N."/>
        </authorList>
    </citation>
    <scope>NUCLEOTIDE SEQUENCE [LARGE SCALE GENOMIC DNA]</scope>
    <source>
        <strain evidence="1 2">DSM 44215</strain>
    </source>
</reference>
<evidence type="ECO:0000313" key="2">
    <source>
        <dbReference type="Proteomes" id="UP000183180"/>
    </source>
</evidence>
<organism evidence="1 2">
    <name type="scientific">Gordonia westfalica</name>
    <dbReference type="NCBI Taxonomy" id="158898"/>
    <lineage>
        <taxon>Bacteria</taxon>
        <taxon>Bacillati</taxon>
        <taxon>Actinomycetota</taxon>
        <taxon>Actinomycetes</taxon>
        <taxon>Mycobacteriales</taxon>
        <taxon>Gordoniaceae</taxon>
        <taxon>Gordonia</taxon>
    </lineage>
</organism>
<accession>A0A1H2IGI5</accession>
<dbReference type="Proteomes" id="UP000183180">
    <property type="component" value="Unassembled WGS sequence"/>
</dbReference>
<protein>
    <submittedName>
        <fullName evidence="1">Uncharacterized protein</fullName>
    </submittedName>
</protein>
<gene>
    <name evidence="1" type="ORF">SAMN04488548_1341130</name>
</gene>
<evidence type="ECO:0000313" key="1">
    <source>
        <dbReference type="EMBL" id="SDU43184.1"/>
    </source>
</evidence>
<proteinExistence type="predicted"/>
<dbReference type="STRING" id="158898.SAMN04488548_1341130"/>
<dbReference type="EMBL" id="FNLM01000034">
    <property type="protein sequence ID" value="SDU43184.1"/>
    <property type="molecule type" value="Genomic_DNA"/>
</dbReference>
<dbReference type="AlphaFoldDB" id="A0A1H2IGI5"/>
<sequence length="207" mass="22213">MTLGSDQRNGTDTLRVAEAVPHPERPTNLAYLSRQATTASTVSDGQVFSSWHQLVFRDDTSGGVRPRRTTGLRGACWFSSGEAMTTGARGQGGWCALSAPPGVEPGNHCCYGGGRPSGLASRCREVVRLTTFRDGLLACAREVRWAGLRYGLALVKTLPNGEVHLGRCPAISPSGVWGGELPGRPDENVYRRLSRLGVLAVEYPPIH</sequence>
<name>A0A1H2IGI5_9ACTN</name>